<dbReference type="Pfam" id="PF16355">
    <property type="entry name" value="DUF4982"/>
    <property type="match status" value="1"/>
</dbReference>
<dbReference type="Gene3D" id="3.20.20.80">
    <property type="entry name" value="Glycosidases"/>
    <property type="match status" value="1"/>
</dbReference>
<evidence type="ECO:0000313" key="10">
    <source>
        <dbReference type="EMBL" id="ADY52739.1"/>
    </source>
</evidence>
<evidence type="ECO:0000313" key="11">
    <source>
        <dbReference type="Proteomes" id="UP000000310"/>
    </source>
</evidence>
<dbReference type="Gene3D" id="2.60.40.10">
    <property type="entry name" value="Immunoglobulins"/>
    <property type="match status" value="3"/>
</dbReference>
<evidence type="ECO:0000259" key="6">
    <source>
        <dbReference type="Pfam" id="PF02836"/>
    </source>
</evidence>
<dbReference type="SUPFAM" id="SSF51445">
    <property type="entry name" value="(Trans)glycosidases"/>
    <property type="match status" value="1"/>
</dbReference>
<dbReference type="InterPro" id="IPR006101">
    <property type="entry name" value="Glyco_hydro_2"/>
</dbReference>
<dbReference type="Pfam" id="PF00703">
    <property type="entry name" value="Glyco_hydro_2"/>
    <property type="match status" value="1"/>
</dbReference>
<evidence type="ECO:0000256" key="1">
    <source>
        <dbReference type="ARBA" id="ARBA00007401"/>
    </source>
</evidence>
<dbReference type="InterPro" id="IPR040605">
    <property type="entry name" value="Glyco_hydro2_dom5"/>
</dbReference>
<dbReference type="Proteomes" id="UP000000310">
    <property type="component" value="Chromosome"/>
</dbReference>
<feature type="domain" description="Glycoside hydrolase family 2" evidence="9">
    <location>
        <begin position="695"/>
        <end position="797"/>
    </location>
</feature>
<dbReference type="InterPro" id="IPR023232">
    <property type="entry name" value="Glyco_hydro_2_AS"/>
</dbReference>
<feature type="domain" description="Glycoside hydrolase family 2 catalytic" evidence="6">
    <location>
        <begin position="296"/>
        <end position="450"/>
    </location>
</feature>
<dbReference type="InterPro" id="IPR008964">
    <property type="entry name" value="Invasin/intimin_cell_adhesion"/>
</dbReference>
<evidence type="ECO:0000259" key="8">
    <source>
        <dbReference type="Pfam" id="PF16355"/>
    </source>
</evidence>
<dbReference type="EMBL" id="CP002545">
    <property type="protein sequence ID" value="ADY52739.1"/>
    <property type="molecule type" value="Genomic_DNA"/>
</dbReference>
<organism evidence="10 11">
    <name type="scientific">Pseudopedobacter saltans (strain ATCC 51119 / DSM 12145 / JCM 21818 / CCUG 39354 / LMG 10337 / NBRC 100064 / NCIMB 13643)</name>
    <name type="common">Pedobacter saltans</name>
    <dbReference type="NCBI Taxonomy" id="762903"/>
    <lineage>
        <taxon>Bacteria</taxon>
        <taxon>Pseudomonadati</taxon>
        <taxon>Bacteroidota</taxon>
        <taxon>Sphingobacteriia</taxon>
        <taxon>Sphingobacteriales</taxon>
        <taxon>Sphingobacteriaceae</taxon>
        <taxon>Pseudopedobacter</taxon>
    </lineage>
</organism>
<feature type="chain" id="PRO_5003256073" evidence="4">
    <location>
        <begin position="20"/>
        <end position="803"/>
    </location>
</feature>
<dbReference type="InterPro" id="IPR013783">
    <property type="entry name" value="Ig-like_fold"/>
</dbReference>
<dbReference type="GO" id="GO:0005975">
    <property type="term" value="P:carbohydrate metabolic process"/>
    <property type="evidence" value="ECO:0007669"/>
    <property type="project" value="InterPro"/>
</dbReference>
<evidence type="ECO:0000256" key="3">
    <source>
        <dbReference type="ARBA" id="ARBA00023295"/>
    </source>
</evidence>
<dbReference type="OrthoDB" id="9801077at2"/>
<reference evidence="10 11" key="1">
    <citation type="journal article" date="2011" name="Stand. Genomic Sci.">
        <title>Complete genome sequence of the gliding, heparinolytic Pedobacter saltans type strain (113).</title>
        <authorList>
            <person name="Liolios K."/>
            <person name="Sikorski J."/>
            <person name="Lu M."/>
            <person name="Nolan M."/>
            <person name="Lapidus A."/>
            <person name="Lucas S."/>
            <person name="Hammon N."/>
            <person name="Deshpande S."/>
            <person name="Cheng J.F."/>
            <person name="Tapia R."/>
            <person name="Han C."/>
            <person name="Goodwin L."/>
            <person name="Pitluck S."/>
            <person name="Huntemann M."/>
            <person name="Ivanova N."/>
            <person name="Pagani I."/>
            <person name="Mavromatis K."/>
            <person name="Ovchinikova G."/>
            <person name="Pati A."/>
            <person name="Chen A."/>
            <person name="Palaniappan K."/>
            <person name="Land M."/>
            <person name="Hauser L."/>
            <person name="Brambilla E.M."/>
            <person name="Kotsyurbenko O."/>
            <person name="Rohde M."/>
            <person name="Tindall B.J."/>
            <person name="Abt B."/>
            <person name="Goker M."/>
            <person name="Detter J.C."/>
            <person name="Woyke T."/>
            <person name="Bristow J."/>
            <person name="Eisen J.A."/>
            <person name="Markowitz V."/>
            <person name="Hugenholtz P."/>
            <person name="Klenk H.P."/>
            <person name="Kyrpides N.C."/>
        </authorList>
    </citation>
    <scope>NUCLEOTIDE SEQUENCE [LARGE SCALE GENOMIC DNA]</scope>
    <source>
        <strain evidence="11">ATCC 51119 / DSM 12145 / JCM 21818 / LMG 10337 / NBRC 100064 / NCIMB 13643</strain>
    </source>
</reference>
<dbReference type="eggNOG" id="COG3250">
    <property type="taxonomic scope" value="Bacteria"/>
</dbReference>
<keyword evidence="4" id="KW-0732">Signal</keyword>
<dbReference type="PANTHER" id="PTHR42732:SF1">
    <property type="entry name" value="BETA-MANNOSIDASE"/>
    <property type="match status" value="1"/>
</dbReference>
<dbReference type="InterPro" id="IPR036156">
    <property type="entry name" value="Beta-gal/glucu_dom_sf"/>
</dbReference>
<dbReference type="InterPro" id="IPR017853">
    <property type="entry name" value="GH"/>
</dbReference>
<keyword evidence="3" id="KW-0326">Glycosidase</keyword>
<dbReference type="Pfam" id="PF02837">
    <property type="entry name" value="Glyco_hydro_2_N"/>
    <property type="match status" value="1"/>
</dbReference>
<name>F0SBP8_PSESL</name>
<dbReference type="PRINTS" id="PR00132">
    <property type="entry name" value="GLHYDRLASE2"/>
</dbReference>
<dbReference type="InterPro" id="IPR051913">
    <property type="entry name" value="GH2_Domain-Containing"/>
</dbReference>
<dbReference type="InterPro" id="IPR006103">
    <property type="entry name" value="Glyco_hydro_2_cat"/>
</dbReference>
<keyword evidence="11" id="KW-1185">Reference proteome</keyword>
<dbReference type="Pfam" id="PF02836">
    <property type="entry name" value="Glyco_hydro_2_C"/>
    <property type="match status" value="1"/>
</dbReference>
<dbReference type="HOGENOM" id="CLU_006501_0_1_10"/>
<dbReference type="InterPro" id="IPR006102">
    <property type="entry name" value="Ig-like_GH2"/>
</dbReference>
<feature type="domain" description="Glycoside hydrolase family 2 immunoglobulin-like beta-sandwich" evidence="5">
    <location>
        <begin position="190"/>
        <end position="289"/>
    </location>
</feature>
<feature type="domain" description="DUF4982" evidence="8">
    <location>
        <begin position="622"/>
        <end position="681"/>
    </location>
</feature>
<protein>
    <submittedName>
        <fullName evidence="10">Glycoside hydrolase family 2 sugar binding protein</fullName>
    </submittedName>
</protein>
<evidence type="ECO:0000259" key="5">
    <source>
        <dbReference type="Pfam" id="PF00703"/>
    </source>
</evidence>
<dbReference type="SUPFAM" id="SSF49785">
    <property type="entry name" value="Galactose-binding domain-like"/>
    <property type="match status" value="1"/>
</dbReference>
<evidence type="ECO:0000259" key="7">
    <source>
        <dbReference type="Pfam" id="PF02837"/>
    </source>
</evidence>
<feature type="domain" description="Glycosyl hydrolases family 2 sugar binding" evidence="7">
    <location>
        <begin position="25"/>
        <end position="176"/>
    </location>
</feature>
<dbReference type="KEGG" id="psn:Pedsa_2187"/>
<dbReference type="InterPro" id="IPR006104">
    <property type="entry name" value="Glyco_hydro_2_N"/>
</dbReference>
<gene>
    <name evidence="10" type="ordered locus">Pedsa_2187</name>
</gene>
<evidence type="ECO:0000259" key="9">
    <source>
        <dbReference type="Pfam" id="PF18565"/>
    </source>
</evidence>
<feature type="signal peptide" evidence="4">
    <location>
        <begin position="1"/>
        <end position="19"/>
    </location>
</feature>
<keyword evidence="2 10" id="KW-0378">Hydrolase</keyword>
<sequence length="803" mass="90410">MKKILFSFYLILLAIATYAQSRIVQNFNDNWQFYLGDEPQAKNLNFNTNNWRTLALPHDWSIESDFKAEFPARNDGGALPGGIAWYRKTFTVDASKKDQLFYIQFDGIYKHSEVWINGQYLGKRANGYISFQYEISKYLNFGNTPNTIAVRVDNSQQPDSRWYTGSGIYRNVYLISTNKIAVENYGTFITTPSVNGQQAKVNVATEIKNAGETKSVKVEVGVYKAGKLVEKNITSVEARSSSVTKLNQSLTINNPVLWSPEKPNLYEVITRIYDGNKQIDEVKNPLGLRSFRFDADKGFFLNEQSYTLFGVCLHHDLGALGSAMNTRALERQLQIMKDMGANAIRTAHNPPAPEVLQLCDKMGFLVMDEAFDMWKKRKNKFDYHVDFEANHKQDLEDLVKRDRNHPSVFMWSIGNEIREQFDATGTVIAKELSAIVKSIDPTRPVIAALTETEPEKNFIFQSKALDVLGFNYKYFDYDSLPKRFQGYPLLASETVSALATRGVYDLADTLRLWPASSKDKYVVGGNPDFTVTAYDNVAAYWGTTHEIAWKEVKKRPFMSGTFVWTGFDYLGEPVPYPFPARSSYYGIVDLAGFPKDVYYMYQSEWTDKPVLHVLPHWNWKAGEEVSVWAYYSQADEVELFVNGKSKGIKRKEDGDDLHVSWKVPFEAGSVKVVSRKGGKTVLEKEVKTAGSAYKIQLIADRNNIKADGKDLSFITAQIVDKDGNIVPDADHLIKFTITGKGAIVGTDNGYQADLTSLSKPERKAFKGKALAIVKSQQNEKGNIVLKAAAEGLEGASVVVKAVK</sequence>
<dbReference type="InterPro" id="IPR032311">
    <property type="entry name" value="DUF4982"/>
</dbReference>
<evidence type="ECO:0000256" key="4">
    <source>
        <dbReference type="SAM" id="SignalP"/>
    </source>
</evidence>
<reference evidence="11" key="2">
    <citation type="submission" date="2011-02" db="EMBL/GenBank/DDBJ databases">
        <title>The complete genome of Pedobacter saltans DSM 12145.</title>
        <authorList>
            <consortium name="US DOE Joint Genome Institute (JGI-PGF)"/>
            <person name="Lucas S."/>
            <person name="Copeland A."/>
            <person name="Lapidus A."/>
            <person name="Bruce D."/>
            <person name="Goodwin L."/>
            <person name="Pitluck S."/>
            <person name="Kyrpides N."/>
            <person name="Mavromatis K."/>
            <person name="Pagani I."/>
            <person name="Ivanova N."/>
            <person name="Ovchinnikova G."/>
            <person name="Lu M."/>
            <person name="Detter J.C."/>
            <person name="Han C."/>
            <person name="Land M."/>
            <person name="Hauser L."/>
            <person name="Markowitz V."/>
            <person name="Cheng J.-F."/>
            <person name="Hugenholtz P."/>
            <person name="Woyke T."/>
            <person name="Wu D."/>
            <person name="Tindall B."/>
            <person name="Pomrenke H.G."/>
            <person name="Brambilla E."/>
            <person name="Klenk H.-P."/>
            <person name="Eisen J.A."/>
        </authorList>
    </citation>
    <scope>NUCLEOTIDE SEQUENCE [LARGE SCALE GENOMIC DNA]</scope>
    <source>
        <strain evidence="11">ATCC 51119 / DSM 12145 / JCM 21818 / LMG 10337 / NBRC 100064 / NCIMB 13643</strain>
    </source>
</reference>
<dbReference type="AlphaFoldDB" id="F0SBP8"/>
<dbReference type="GO" id="GO:0004553">
    <property type="term" value="F:hydrolase activity, hydrolyzing O-glycosyl compounds"/>
    <property type="evidence" value="ECO:0007669"/>
    <property type="project" value="InterPro"/>
</dbReference>
<dbReference type="SUPFAM" id="SSF49373">
    <property type="entry name" value="Invasin/intimin cell-adhesion fragments"/>
    <property type="match status" value="1"/>
</dbReference>
<dbReference type="STRING" id="762903.Pedsa_2187"/>
<proteinExistence type="inferred from homology"/>
<dbReference type="RefSeq" id="WP_013633225.1">
    <property type="nucleotide sequence ID" value="NC_015177.1"/>
</dbReference>
<dbReference type="PROSITE" id="PS00608">
    <property type="entry name" value="GLYCOSYL_HYDROL_F2_2"/>
    <property type="match status" value="1"/>
</dbReference>
<accession>F0SBP8</accession>
<dbReference type="PANTHER" id="PTHR42732">
    <property type="entry name" value="BETA-GALACTOSIDASE"/>
    <property type="match status" value="1"/>
</dbReference>
<dbReference type="SUPFAM" id="SSF49303">
    <property type="entry name" value="beta-Galactosidase/glucuronidase domain"/>
    <property type="match status" value="1"/>
</dbReference>
<evidence type="ECO:0000256" key="2">
    <source>
        <dbReference type="ARBA" id="ARBA00022801"/>
    </source>
</evidence>
<comment type="similarity">
    <text evidence="1">Belongs to the glycosyl hydrolase 2 family.</text>
</comment>
<dbReference type="InterPro" id="IPR008979">
    <property type="entry name" value="Galactose-bd-like_sf"/>
</dbReference>
<dbReference type="Gene3D" id="2.60.120.260">
    <property type="entry name" value="Galactose-binding domain-like"/>
    <property type="match status" value="1"/>
</dbReference>
<dbReference type="Pfam" id="PF18565">
    <property type="entry name" value="Glyco_hydro2_C5"/>
    <property type="match status" value="1"/>
</dbReference>